<sequence>MANDENKKLVAIQASAKDPAQTGKEGKEKNGDKKKKVEDELTEEDKKIKEDMELLVERLQDPEPGVVALALQTLSVQLKAATSSMTSVPKPLKFLRPHIPVLIAHYHRLAPDDKIKPDFAMVLAVLCTTCGDGQRRSLHFCLEGGCRDIASWGFEFLRNLAGEVAAAFADIHGEEKKAGAVEEDLLASSDAAAGSPESPAPGETKTGEAKKPAEEEAKTKKPSLALQISMVVPLPTLAQLNAVVDLIVPYYMTHNAECDAIDLLSEVERVESVAAHVDSNNFQRVTLYLLAMANYAASLEEYTRVLGVAYTILLDQKQWFDAMRVALKMPNSDAEKTEKIQAVVEQCRAAGDPLMVKQLALLLGRQGVDFDFEDEQTQRLNSGEELSNFFLLLAKEMDVLEPKTPEDVYKTHLEDGASRRGAAAALDSAKQNLASTFVNALVNAGACKDKLMLADGGSWLYKNKEHGMMSAAASLGAILLWNVDEGLSHLDKYQYSSDANIKAGALLGFGVLSSNVRHECDAAFALLKDHLEDSAEGGRSAPCQKVGAVVGLGCAHAGTKRVDVMEALTVVIVDSSLPVECSAFAAVSLGLVFVGSCNQEAAEAILTTLIDRSSVEKGLDSPLCYYFALGLGLLFLGARDACEPTLTALEALGSAAPAETQLRTCLLAAYAQRTVEGLAYAGSGDVLKAQKFLSFCGEARDKQYWADLLNSKSGEEAEKKEENGQEEKKEDKEKQEKQEENEKKQEKEKKETDVGGVTGATRARNLAGSEDEEDEEDGRKLDQAVAVMNLALLAFAEDVGAEMSLRMMDHLLQYADLPQRRAVPLALALHSPSRAKPGVIDTLSKLSHDADADVALNAIFAMGVVGAGTNNARIAGLLRSLASYYGRDGNALFVIRLAQGLLYMGKGLLTINPLHSDRFLINNVALGCLSVIMHTCLHMRTTILGKYHYLLYYLFPAMQPRMLFTVAPVSQLPQAQPSAESAESPESSAGVPTAGAAGETEETMEKEVDVAEEELKMACLSARVGEAVDIVGQVGRQPKTITAFQTHTTPVLLSYSERAELATDEYVPLANVLEGVVIVKKNPDFRPATTA</sequence>
<gene>
    <name evidence="7" type="ORF">TGP89_313410</name>
</gene>
<dbReference type="Gene3D" id="1.25.10.10">
    <property type="entry name" value="Leucine-rich Repeat Variant"/>
    <property type="match status" value="1"/>
</dbReference>
<evidence type="ECO:0000259" key="5">
    <source>
        <dbReference type="Pfam" id="PF17781"/>
    </source>
</evidence>
<organism evidence="7 8">
    <name type="scientific">Toxoplasma gondii p89</name>
    <dbReference type="NCBI Taxonomy" id="943119"/>
    <lineage>
        <taxon>Eukaryota</taxon>
        <taxon>Sar</taxon>
        <taxon>Alveolata</taxon>
        <taxon>Apicomplexa</taxon>
        <taxon>Conoidasida</taxon>
        <taxon>Coccidia</taxon>
        <taxon>Eucoccidiorida</taxon>
        <taxon>Eimeriorina</taxon>
        <taxon>Sarcocystidae</taxon>
        <taxon>Toxoplasma</taxon>
    </lineage>
</organism>
<name>A0A086L086_TOXGO</name>
<accession>A0A086L086</accession>
<feature type="region of interest" description="Disordered" evidence="4">
    <location>
        <begin position="975"/>
        <end position="1005"/>
    </location>
</feature>
<dbReference type="InterPro" id="IPR040892">
    <property type="entry name" value="RPN1_N"/>
</dbReference>
<evidence type="ECO:0000313" key="8">
    <source>
        <dbReference type="Proteomes" id="UP000028828"/>
    </source>
</evidence>
<dbReference type="GO" id="GO:0008540">
    <property type="term" value="C:proteasome regulatory particle, base subcomplex"/>
    <property type="evidence" value="ECO:0007669"/>
    <property type="project" value="TreeGrafter"/>
</dbReference>
<proteinExistence type="inferred from homology"/>
<evidence type="ECO:0000256" key="4">
    <source>
        <dbReference type="SAM" id="MobiDB-lite"/>
    </source>
</evidence>
<dbReference type="GO" id="GO:0030234">
    <property type="term" value="F:enzyme regulator activity"/>
    <property type="evidence" value="ECO:0007669"/>
    <property type="project" value="InterPro"/>
</dbReference>
<feature type="compositionally biased region" description="Low complexity" evidence="4">
    <location>
        <begin position="189"/>
        <end position="204"/>
    </location>
</feature>
<dbReference type="EMBL" id="AEYI02000368">
    <property type="protein sequence ID" value="KFG50054.1"/>
    <property type="molecule type" value="Genomic_DNA"/>
</dbReference>
<dbReference type="PANTHER" id="PTHR10943:SF1">
    <property type="entry name" value="26S PROTEASOME NON-ATPASE REGULATORY SUBUNIT 2"/>
    <property type="match status" value="1"/>
</dbReference>
<feature type="region of interest" description="Disordered" evidence="4">
    <location>
        <begin position="1"/>
        <end position="44"/>
    </location>
</feature>
<dbReference type="SUPFAM" id="SSF48371">
    <property type="entry name" value="ARM repeat"/>
    <property type="match status" value="1"/>
</dbReference>
<evidence type="ECO:0000256" key="2">
    <source>
        <dbReference type="ARBA" id="ARBA00022737"/>
    </source>
</evidence>
<evidence type="ECO:0000259" key="6">
    <source>
        <dbReference type="Pfam" id="PF18051"/>
    </source>
</evidence>
<dbReference type="InterPro" id="IPR041433">
    <property type="entry name" value="RPN1_C"/>
</dbReference>
<feature type="compositionally biased region" description="Basic and acidic residues" evidence="4">
    <location>
        <begin position="24"/>
        <end position="44"/>
    </location>
</feature>
<keyword evidence="2" id="KW-0677">Repeat</keyword>
<dbReference type="GO" id="GO:0043161">
    <property type="term" value="P:proteasome-mediated ubiquitin-dependent protein catabolic process"/>
    <property type="evidence" value="ECO:0007669"/>
    <property type="project" value="TreeGrafter"/>
</dbReference>
<dbReference type="InterPro" id="IPR016024">
    <property type="entry name" value="ARM-type_fold"/>
</dbReference>
<feature type="compositionally biased region" description="Basic and acidic residues" evidence="4">
    <location>
        <begin position="713"/>
        <end position="753"/>
    </location>
</feature>
<dbReference type="Proteomes" id="UP000028828">
    <property type="component" value="Unassembled WGS sequence"/>
</dbReference>
<feature type="domain" description="26S proteasome non-ATPase regulatory subunit RPN1 C-terminal" evidence="6">
    <location>
        <begin position="1031"/>
        <end position="1085"/>
    </location>
</feature>
<comment type="similarity">
    <text evidence="1">Belongs to the proteasome subunit S2 family.</text>
</comment>
<protein>
    <submittedName>
        <fullName evidence="7">Proteasome 26S regulatory subunit</fullName>
    </submittedName>
</protein>
<dbReference type="PIRSF" id="PIRSF015965">
    <property type="entry name" value="26S_Psome_Rpn1"/>
    <property type="match status" value="1"/>
</dbReference>
<feature type="region of interest" description="Disordered" evidence="4">
    <location>
        <begin position="713"/>
        <end position="779"/>
    </location>
</feature>
<dbReference type="AlphaFoldDB" id="A0A086L086"/>
<dbReference type="PANTHER" id="PTHR10943">
    <property type="entry name" value="26S PROTEASOME NON-ATPASE REGULATORY SUBUNIT"/>
    <property type="match status" value="1"/>
</dbReference>
<dbReference type="GO" id="GO:0034515">
    <property type="term" value="C:proteasome storage granule"/>
    <property type="evidence" value="ECO:0007669"/>
    <property type="project" value="TreeGrafter"/>
</dbReference>
<keyword evidence="3 7" id="KW-0647">Proteasome</keyword>
<evidence type="ECO:0000256" key="1">
    <source>
        <dbReference type="ARBA" id="ARBA00005460"/>
    </source>
</evidence>
<feature type="compositionally biased region" description="Low complexity" evidence="4">
    <location>
        <begin position="975"/>
        <end position="998"/>
    </location>
</feature>
<dbReference type="GO" id="GO:0005634">
    <property type="term" value="C:nucleus"/>
    <property type="evidence" value="ECO:0007669"/>
    <property type="project" value="TreeGrafter"/>
</dbReference>
<reference evidence="7 8" key="1">
    <citation type="submission" date="2014-03" db="EMBL/GenBank/DDBJ databases">
        <authorList>
            <person name="Sibley D."/>
            <person name="Venepally P."/>
            <person name="Karamycheva S."/>
            <person name="Hadjithomas M."/>
            <person name="Khan A."/>
            <person name="Brunk B."/>
            <person name="Roos D."/>
            <person name="Caler E."/>
            <person name="Lorenzi H."/>
        </authorList>
    </citation>
    <scope>NUCLEOTIDE SEQUENCE [LARGE SCALE GENOMIC DNA]</scope>
    <source>
        <strain evidence="8">p89</strain>
    </source>
</reference>
<feature type="domain" description="RPN1 N-terminal" evidence="5">
    <location>
        <begin position="52"/>
        <end position="414"/>
    </location>
</feature>
<dbReference type="InterPro" id="IPR016643">
    <property type="entry name" value="26S_Psome_Rpn1"/>
</dbReference>
<evidence type="ECO:0000313" key="7">
    <source>
        <dbReference type="EMBL" id="KFG50054.1"/>
    </source>
</evidence>
<feature type="region of interest" description="Disordered" evidence="4">
    <location>
        <begin position="189"/>
        <end position="218"/>
    </location>
</feature>
<dbReference type="GO" id="GO:0042176">
    <property type="term" value="P:regulation of protein catabolic process"/>
    <property type="evidence" value="ECO:0007669"/>
    <property type="project" value="InterPro"/>
</dbReference>
<feature type="compositionally biased region" description="Basic and acidic residues" evidence="4">
    <location>
        <begin position="205"/>
        <end position="218"/>
    </location>
</feature>
<dbReference type="OrthoDB" id="10252509at2759"/>
<evidence type="ECO:0000256" key="3">
    <source>
        <dbReference type="ARBA" id="ARBA00022942"/>
    </source>
</evidence>
<comment type="caution">
    <text evidence="7">The sequence shown here is derived from an EMBL/GenBank/DDBJ whole genome shotgun (WGS) entry which is preliminary data.</text>
</comment>
<dbReference type="InterPro" id="IPR011989">
    <property type="entry name" value="ARM-like"/>
</dbReference>
<dbReference type="Pfam" id="PF17781">
    <property type="entry name" value="RPN1_RPN2_N"/>
    <property type="match status" value="1"/>
</dbReference>
<dbReference type="InterPro" id="IPR002015">
    <property type="entry name" value="Proteasome/cyclosome_rpt"/>
</dbReference>
<dbReference type="VEuPathDB" id="ToxoDB:TGP89_313410"/>
<dbReference type="Pfam" id="PF01851">
    <property type="entry name" value="PC_rep"/>
    <property type="match status" value="1"/>
</dbReference>
<dbReference type="Pfam" id="PF18051">
    <property type="entry name" value="RPN1_C"/>
    <property type="match status" value="1"/>
</dbReference>